<feature type="binding site" description="axial binding residue" evidence="8">
    <location>
        <position position="498"/>
    </location>
    <ligand>
        <name>heme</name>
        <dbReference type="ChEBI" id="CHEBI:30413"/>
    </ligand>
    <ligandPart>
        <name>Fe</name>
        <dbReference type="ChEBI" id="CHEBI:18248"/>
    </ligandPart>
</feature>
<keyword evidence="5" id="KW-0560">Oxidoreductase</keyword>
<proteinExistence type="inferred from homology"/>
<evidence type="ECO:0000256" key="2">
    <source>
        <dbReference type="ARBA" id="ARBA00005179"/>
    </source>
</evidence>
<keyword evidence="7" id="KW-0503">Monooxygenase</keyword>
<evidence type="ECO:0000256" key="3">
    <source>
        <dbReference type="ARBA" id="ARBA00010617"/>
    </source>
</evidence>
<dbReference type="PRINTS" id="PR00385">
    <property type="entry name" value="P450"/>
</dbReference>
<evidence type="ECO:0000256" key="6">
    <source>
        <dbReference type="ARBA" id="ARBA00023004"/>
    </source>
</evidence>
<dbReference type="InterPro" id="IPR002401">
    <property type="entry name" value="Cyt_P450_E_grp-I"/>
</dbReference>
<sequence>MATAPLSSTDTLLSVVGSAIVVHLIYKKYESCNMVVGSVMLLGTPLVLSALYLPHTTNFLQAALTVLPLFWTSLFTSIVTYRLSPWHPLANYPGPLLCKVSQLYVGFRSLGGKQHIYYQQLHEKYGDYVRVGPNELSINDVNALEPLYGSNGSAKGQFWDGRIPPKDPVKPLIALRDKTEHTRRRRPWTRGFSTNALKGYEELVVKRSRQLVDLLLSKKGVTNLTDYISYFAYDIMSDLAFGGGSDLLAHGDATGLWHMMEAGQQNAVFMSRVPWLGVLFFRLPFVAGEIKAFRVYARERAGVRKREGSRYKDIFHHLVDEDGVGTERLTTAEVTSDGGLAIIAGSDTTSSALTHFFYFLLSSPNAYKRVLAEVDELGDDVLDTSKHARMIYLNAAINETLRLFPPILSGSHRTEYKGNGGRMLGSHFLPEGNSAFIPSYTIQRDPRNFSPATDSFYPERWLAEAKRQELEPKVFNNPLEFIHNSNAFIPFSMGPSNCAGKNLAYMEMRMVICLILQQVDLKLAEGYNPEQWSADVKDYFITLKGPLPTVITPRKASKI</sequence>
<dbReference type="PANTHER" id="PTHR24305">
    <property type="entry name" value="CYTOCHROME P450"/>
    <property type="match status" value="1"/>
</dbReference>
<dbReference type="GO" id="GO:0016705">
    <property type="term" value="F:oxidoreductase activity, acting on paired donors, with incorporation or reduction of molecular oxygen"/>
    <property type="evidence" value="ECO:0007669"/>
    <property type="project" value="InterPro"/>
</dbReference>
<evidence type="ECO:0000256" key="9">
    <source>
        <dbReference type="SAM" id="Phobius"/>
    </source>
</evidence>
<dbReference type="EMBL" id="NHYD01002157">
    <property type="protein sequence ID" value="PPQ88069.1"/>
    <property type="molecule type" value="Genomic_DNA"/>
</dbReference>
<dbReference type="GO" id="GO:0005506">
    <property type="term" value="F:iron ion binding"/>
    <property type="evidence" value="ECO:0007669"/>
    <property type="project" value="InterPro"/>
</dbReference>
<evidence type="ECO:0008006" key="12">
    <source>
        <dbReference type="Google" id="ProtNLM"/>
    </source>
</evidence>
<keyword evidence="9" id="KW-1133">Transmembrane helix</keyword>
<dbReference type="STRING" id="93625.A0A409XBA2"/>
<keyword evidence="8" id="KW-0349">Heme</keyword>
<evidence type="ECO:0000256" key="1">
    <source>
        <dbReference type="ARBA" id="ARBA00001971"/>
    </source>
</evidence>
<evidence type="ECO:0000256" key="5">
    <source>
        <dbReference type="ARBA" id="ARBA00023002"/>
    </source>
</evidence>
<evidence type="ECO:0000256" key="7">
    <source>
        <dbReference type="ARBA" id="ARBA00023033"/>
    </source>
</evidence>
<organism evidence="10 11">
    <name type="scientific">Psilocybe cyanescens</name>
    <dbReference type="NCBI Taxonomy" id="93625"/>
    <lineage>
        <taxon>Eukaryota</taxon>
        <taxon>Fungi</taxon>
        <taxon>Dikarya</taxon>
        <taxon>Basidiomycota</taxon>
        <taxon>Agaricomycotina</taxon>
        <taxon>Agaricomycetes</taxon>
        <taxon>Agaricomycetidae</taxon>
        <taxon>Agaricales</taxon>
        <taxon>Agaricineae</taxon>
        <taxon>Strophariaceae</taxon>
        <taxon>Psilocybe</taxon>
    </lineage>
</organism>
<feature type="transmembrane region" description="Helical" evidence="9">
    <location>
        <begin position="6"/>
        <end position="26"/>
    </location>
</feature>
<evidence type="ECO:0000313" key="10">
    <source>
        <dbReference type="EMBL" id="PPQ88069.1"/>
    </source>
</evidence>
<dbReference type="InParanoid" id="A0A409XBA2"/>
<dbReference type="PRINTS" id="PR00463">
    <property type="entry name" value="EP450I"/>
</dbReference>
<keyword evidence="6 8" id="KW-0408">Iron</keyword>
<protein>
    <recommendedName>
        <fullName evidence="12">High nitrogen upregulated cytochrome P450 monooxygenase 2</fullName>
    </recommendedName>
</protein>
<dbReference type="GO" id="GO:0020037">
    <property type="term" value="F:heme binding"/>
    <property type="evidence" value="ECO:0007669"/>
    <property type="project" value="InterPro"/>
</dbReference>
<dbReference type="SUPFAM" id="SSF48264">
    <property type="entry name" value="Cytochrome P450"/>
    <property type="match status" value="1"/>
</dbReference>
<evidence type="ECO:0000313" key="11">
    <source>
        <dbReference type="Proteomes" id="UP000283269"/>
    </source>
</evidence>
<keyword evidence="11" id="KW-1185">Reference proteome</keyword>
<dbReference type="Gene3D" id="1.10.630.10">
    <property type="entry name" value="Cytochrome P450"/>
    <property type="match status" value="1"/>
</dbReference>
<dbReference type="InterPro" id="IPR001128">
    <property type="entry name" value="Cyt_P450"/>
</dbReference>
<dbReference type="InterPro" id="IPR036396">
    <property type="entry name" value="Cyt_P450_sf"/>
</dbReference>
<dbReference type="CDD" id="cd11061">
    <property type="entry name" value="CYP67-like"/>
    <property type="match status" value="1"/>
</dbReference>
<dbReference type="GO" id="GO:0004497">
    <property type="term" value="F:monooxygenase activity"/>
    <property type="evidence" value="ECO:0007669"/>
    <property type="project" value="UniProtKB-KW"/>
</dbReference>
<dbReference type="PANTHER" id="PTHR24305:SF187">
    <property type="entry name" value="P450, PUTATIVE (EUROFUNG)-RELATED"/>
    <property type="match status" value="1"/>
</dbReference>
<comment type="cofactor">
    <cofactor evidence="1 8">
        <name>heme</name>
        <dbReference type="ChEBI" id="CHEBI:30413"/>
    </cofactor>
</comment>
<accession>A0A409XBA2</accession>
<name>A0A409XBA2_PSICY</name>
<dbReference type="OrthoDB" id="6692864at2759"/>
<comment type="pathway">
    <text evidence="2">Secondary metabolite biosynthesis.</text>
</comment>
<evidence type="ECO:0000256" key="8">
    <source>
        <dbReference type="PIRSR" id="PIRSR602401-1"/>
    </source>
</evidence>
<dbReference type="AlphaFoldDB" id="A0A409XBA2"/>
<dbReference type="Proteomes" id="UP000283269">
    <property type="component" value="Unassembled WGS sequence"/>
</dbReference>
<comment type="similarity">
    <text evidence="3">Belongs to the cytochrome P450 family.</text>
</comment>
<dbReference type="Pfam" id="PF00067">
    <property type="entry name" value="p450"/>
    <property type="match status" value="1"/>
</dbReference>
<reference evidence="10 11" key="1">
    <citation type="journal article" date="2018" name="Evol. Lett.">
        <title>Horizontal gene cluster transfer increased hallucinogenic mushroom diversity.</title>
        <authorList>
            <person name="Reynolds H.T."/>
            <person name="Vijayakumar V."/>
            <person name="Gluck-Thaler E."/>
            <person name="Korotkin H.B."/>
            <person name="Matheny P.B."/>
            <person name="Slot J.C."/>
        </authorList>
    </citation>
    <scope>NUCLEOTIDE SEQUENCE [LARGE SCALE GENOMIC DNA]</scope>
    <source>
        <strain evidence="10 11">2631</strain>
    </source>
</reference>
<keyword evidence="9" id="KW-0472">Membrane</keyword>
<dbReference type="InterPro" id="IPR050121">
    <property type="entry name" value="Cytochrome_P450_monoxygenase"/>
</dbReference>
<keyword evidence="4 8" id="KW-0479">Metal-binding</keyword>
<feature type="transmembrane region" description="Helical" evidence="9">
    <location>
        <begin position="33"/>
        <end position="53"/>
    </location>
</feature>
<keyword evidence="9" id="KW-0812">Transmembrane</keyword>
<comment type="caution">
    <text evidence="10">The sequence shown here is derived from an EMBL/GenBank/DDBJ whole genome shotgun (WGS) entry which is preliminary data.</text>
</comment>
<gene>
    <name evidence="10" type="ORF">CVT25_013677</name>
</gene>
<evidence type="ECO:0000256" key="4">
    <source>
        <dbReference type="ARBA" id="ARBA00022723"/>
    </source>
</evidence>